<proteinExistence type="predicted"/>
<sequence>MILIETALFCKLNSRQDITLPNSIRNILLILPGMIVTIRLLPGTNDIQIQKGSASAVENKMVVSEKGSIRIPSEIIRRARIRKGDRFRIYFTNNEESILLKKADI</sequence>
<evidence type="ECO:0000313" key="2">
    <source>
        <dbReference type="EMBL" id="XDI37929.1"/>
    </source>
</evidence>
<dbReference type="SMART" id="SM00966">
    <property type="entry name" value="SpoVT_AbrB"/>
    <property type="match status" value="2"/>
</dbReference>
<accession>A0AB39BWY4</accession>
<dbReference type="InterPro" id="IPR037914">
    <property type="entry name" value="SpoVT-AbrB_sf"/>
</dbReference>
<dbReference type="EMBL" id="CP162551">
    <property type="protein sequence ID" value="XDI37929.1"/>
    <property type="molecule type" value="Genomic_DNA"/>
</dbReference>
<gene>
    <name evidence="2" type="ORF">AB3N04_06335</name>
</gene>
<dbReference type="InterPro" id="IPR007159">
    <property type="entry name" value="SpoVT-AbrB_dom"/>
</dbReference>
<dbReference type="RefSeq" id="WP_368505256.1">
    <property type="nucleotide sequence ID" value="NZ_CP162551.1"/>
</dbReference>
<feature type="domain" description="SpoVT-AbrB" evidence="1">
    <location>
        <begin position="10"/>
        <end position="57"/>
    </location>
</feature>
<dbReference type="Pfam" id="PF04014">
    <property type="entry name" value="MazE_antitoxin"/>
    <property type="match status" value="1"/>
</dbReference>
<dbReference type="AlphaFoldDB" id="A0AB39BWY4"/>
<keyword evidence="2" id="KW-0238">DNA-binding</keyword>
<dbReference type="SUPFAM" id="SSF89447">
    <property type="entry name" value="AbrB/MazE/MraZ-like"/>
    <property type="match status" value="1"/>
</dbReference>
<name>A0AB39BWY4_9BACI</name>
<reference evidence="2" key="1">
    <citation type="submission" date="2024-07" db="EMBL/GenBank/DDBJ databases">
        <title>Identification and characteristics of an arsenic-resistant bacterial isolate, which belongs to a novel species.</title>
        <authorList>
            <person name="Juszczyk A."/>
            <person name="Kowalczyk A."/>
            <person name="Was K."/>
            <person name="Kosowicz W."/>
            <person name="Budzyn A."/>
            <person name="Latowski D."/>
        </authorList>
    </citation>
    <scope>NUCLEOTIDE SEQUENCE</scope>
    <source>
        <strain evidence="2">As8PL</strain>
    </source>
</reference>
<evidence type="ECO:0000259" key="1">
    <source>
        <dbReference type="SMART" id="SM00966"/>
    </source>
</evidence>
<protein>
    <submittedName>
        <fullName evidence="2">AbrB/MazE/SpoVT family DNA-binding domain-containing protein</fullName>
    </submittedName>
</protein>
<dbReference type="Gene3D" id="2.10.260.10">
    <property type="match status" value="1"/>
</dbReference>
<feature type="domain" description="SpoVT-AbrB" evidence="1">
    <location>
        <begin position="61"/>
        <end position="105"/>
    </location>
</feature>
<dbReference type="GO" id="GO:0003677">
    <property type="term" value="F:DNA binding"/>
    <property type="evidence" value="ECO:0007669"/>
    <property type="project" value="UniProtKB-KW"/>
</dbReference>
<organism evidence="2">
    <name type="scientific">Alkalihalophilus sp. As8PL</name>
    <dbReference type="NCBI Taxonomy" id="3237103"/>
    <lineage>
        <taxon>Bacteria</taxon>
        <taxon>Bacillati</taxon>
        <taxon>Bacillota</taxon>
        <taxon>Bacilli</taxon>
        <taxon>Bacillales</taxon>
        <taxon>Bacillaceae</taxon>
        <taxon>Alkalihalophilus</taxon>
    </lineage>
</organism>